<proteinExistence type="predicted"/>
<dbReference type="AlphaFoldDB" id="A0A5C5VYD5"/>
<dbReference type="OrthoDB" id="278894at2"/>
<sequence length="149" mass="16534">MISSLLSSLVGVGVFVALMVGISRANARRWHRLADVYRAPETLPPGAQTHWQTVFLVGGDIGWNSYRGILTVGVTPQGLLLKLMPLFSLLHPPLLIPYADLSLEPKRWYLIGKTHQMTVRRVSDVQLIVHDTLVDWIKTQASTLAVAAR</sequence>
<reference evidence="1 2" key="1">
    <citation type="submission" date="2019-02" db="EMBL/GenBank/DDBJ databases">
        <title>Deep-cultivation of Planctomycetes and their phenomic and genomic characterization uncovers novel biology.</title>
        <authorList>
            <person name="Wiegand S."/>
            <person name="Jogler M."/>
            <person name="Boedeker C."/>
            <person name="Pinto D."/>
            <person name="Vollmers J."/>
            <person name="Rivas-Marin E."/>
            <person name="Kohn T."/>
            <person name="Peeters S.H."/>
            <person name="Heuer A."/>
            <person name="Rast P."/>
            <person name="Oberbeckmann S."/>
            <person name="Bunk B."/>
            <person name="Jeske O."/>
            <person name="Meyerdierks A."/>
            <person name="Storesund J.E."/>
            <person name="Kallscheuer N."/>
            <person name="Luecker S."/>
            <person name="Lage O.M."/>
            <person name="Pohl T."/>
            <person name="Merkel B.J."/>
            <person name="Hornburger P."/>
            <person name="Mueller R.-W."/>
            <person name="Bruemmer F."/>
            <person name="Labrenz M."/>
            <person name="Spormann A.M."/>
            <person name="Op Den Camp H."/>
            <person name="Overmann J."/>
            <person name="Amann R."/>
            <person name="Jetten M.S.M."/>
            <person name="Mascher T."/>
            <person name="Medema M.H."/>
            <person name="Devos D.P."/>
            <person name="Kaster A.-K."/>
            <person name="Ovreas L."/>
            <person name="Rohde M."/>
            <person name="Galperin M.Y."/>
            <person name="Jogler C."/>
        </authorList>
    </citation>
    <scope>NUCLEOTIDE SEQUENCE [LARGE SCALE GENOMIC DNA]</scope>
    <source>
        <strain evidence="1 2">Pla111</strain>
    </source>
</reference>
<dbReference type="EMBL" id="SJPH01000004">
    <property type="protein sequence ID" value="TWT43167.1"/>
    <property type="molecule type" value="Genomic_DNA"/>
</dbReference>
<dbReference type="Proteomes" id="UP000318995">
    <property type="component" value="Unassembled WGS sequence"/>
</dbReference>
<evidence type="ECO:0000313" key="2">
    <source>
        <dbReference type="Proteomes" id="UP000318995"/>
    </source>
</evidence>
<accession>A0A5C5VYD5</accession>
<gene>
    <name evidence="1" type="ORF">Pla111_21170</name>
</gene>
<organism evidence="1 2">
    <name type="scientific">Botrimarina hoheduenensis</name>
    <dbReference type="NCBI Taxonomy" id="2528000"/>
    <lineage>
        <taxon>Bacteria</taxon>
        <taxon>Pseudomonadati</taxon>
        <taxon>Planctomycetota</taxon>
        <taxon>Planctomycetia</taxon>
        <taxon>Pirellulales</taxon>
        <taxon>Lacipirellulaceae</taxon>
        <taxon>Botrimarina</taxon>
    </lineage>
</organism>
<name>A0A5C5VYD5_9BACT</name>
<comment type="caution">
    <text evidence="1">The sequence shown here is derived from an EMBL/GenBank/DDBJ whole genome shotgun (WGS) entry which is preliminary data.</text>
</comment>
<evidence type="ECO:0000313" key="1">
    <source>
        <dbReference type="EMBL" id="TWT43167.1"/>
    </source>
</evidence>
<dbReference type="RefSeq" id="WP_146574059.1">
    <property type="nucleotide sequence ID" value="NZ_SJPH01000004.1"/>
</dbReference>
<keyword evidence="2" id="KW-1185">Reference proteome</keyword>
<protein>
    <submittedName>
        <fullName evidence="1">Uncharacterized protein</fullName>
    </submittedName>
</protein>